<dbReference type="PIRSF" id="PIRSF000862">
    <property type="entry name" value="Steryl_ester_lip"/>
    <property type="match status" value="1"/>
</dbReference>
<dbReference type="InterPro" id="IPR029058">
    <property type="entry name" value="AB_hydrolase_fold"/>
</dbReference>
<gene>
    <name evidence="6" type="primary">106094979</name>
</gene>
<evidence type="ECO:0000256" key="4">
    <source>
        <dbReference type="SAM" id="SignalP"/>
    </source>
</evidence>
<organism evidence="6 7">
    <name type="scientific">Stomoxys calcitrans</name>
    <name type="common">Stable fly</name>
    <name type="synonym">Conops calcitrans</name>
    <dbReference type="NCBI Taxonomy" id="35570"/>
    <lineage>
        <taxon>Eukaryota</taxon>
        <taxon>Metazoa</taxon>
        <taxon>Ecdysozoa</taxon>
        <taxon>Arthropoda</taxon>
        <taxon>Hexapoda</taxon>
        <taxon>Insecta</taxon>
        <taxon>Pterygota</taxon>
        <taxon>Neoptera</taxon>
        <taxon>Endopterygota</taxon>
        <taxon>Diptera</taxon>
        <taxon>Brachycera</taxon>
        <taxon>Muscomorpha</taxon>
        <taxon>Muscoidea</taxon>
        <taxon>Muscidae</taxon>
        <taxon>Stomoxys</taxon>
    </lineage>
</organism>
<dbReference type="SUPFAM" id="SSF53474">
    <property type="entry name" value="alpha/beta-Hydrolases"/>
    <property type="match status" value="1"/>
</dbReference>
<keyword evidence="2" id="KW-0443">Lipid metabolism</keyword>
<dbReference type="GO" id="GO:0016042">
    <property type="term" value="P:lipid catabolic process"/>
    <property type="evidence" value="ECO:0007669"/>
    <property type="project" value="UniProtKB-KW"/>
</dbReference>
<dbReference type="GO" id="GO:0016788">
    <property type="term" value="F:hydrolase activity, acting on ester bonds"/>
    <property type="evidence" value="ECO:0007669"/>
    <property type="project" value="InterPro"/>
</dbReference>
<keyword evidence="2" id="KW-0378">Hydrolase</keyword>
<accession>A0A1I8NU82</accession>
<dbReference type="Gene3D" id="3.40.50.1820">
    <property type="entry name" value="alpha/beta hydrolase"/>
    <property type="match status" value="1"/>
</dbReference>
<comment type="similarity">
    <text evidence="1 2">Belongs to the AB hydrolase superfamily. Lipase family.</text>
</comment>
<reference evidence="6" key="1">
    <citation type="submission" date="2020-05" db="UniProtKB">
        <authorList>
            <consortium name="EnsemblMetazoa"/>
        </authorList>
    </citation>
    <scope>IDENTIFICATION</scope>
    <source>
        <strain evidence="6">USDA</strain>
    </source>
</reference>
<dbReference type="STRING" id="35570.A0A1I8NU82"/>
<evidence type="ECO:0000256" key="3">
    <source>
        <dbReference type="PIRSR" id="PIRSR000862-1"/>
    </source>
</evidence>
<keyword evidence="2" id="KW-0442">Lipid degradation</keyword>
<evidence type="ECO:0000256" key="2">
    <source>
        <dbReference type="PIRNR" id="PIRNR000862"/>
    </source>
</evidence>
<dbReference type="EnsemblMetazoa" id="SCAU002077-RA">
    <property type="protein sequence ID" value="SCAU002077-PA"/>
    <property type="gene ID" value="SCAU002077"/>
</dbReference>
<sequence length="412" mass="47134">MQSRFVLKTIFLFSLNIISAIDTCDRITQHGYPCQTHRLTTTDGYILTVFRIPYSHRGKTRNNVTTASRPPVLLMNCVQCSSDIWVLLGPHNGLPFMLANFGYDVWLANARGNVYSEKHIKFEPSSTAFWEFSLDEIGNIDVPATIDYILAATNSQSLHYVGFSMGVTAFVMALASHPSYNQKIRTSHLLAPVVFFCHARGPLPTLGVPLLGNNNPLSVRLGTLPLHQLVFLFREVASRICLLPDYQSVCIQLLNFFVGWDSPYLNRNLLPEILATTPAGGSIRQYHHYLQLAASCGFRAFDFGLERNLQKYGKPKPPAYNLTNVHPKTPMEMYFSDNDFLADTQDLYRLSEIFGKRASWNRVKYMKYNHFDFALAYNLKECIYDCVVHRMQRYEGRDFNLDLCKCFRNKPF</sequence>
<keyword evidence="4" id="KW-0732">Signal</keyword>
<name>A0A1I8NU82_STOCA</name>
<feature type="active site" description="Charge relay system" evidence="3">
    <location>
        <position position="339"/>
    </location>
</feature>
<evidence type="ECO:0000256" key="1">
    <source>
        <dbReference type="ARBA" id="ARBA00010701"/>
    </source>
</evidence>
<feature type="active site" description="Charge relay system" evidence="3">
    <location>
        <position position="370"/>
    </location>
</feature>
<dbReference type="InterPro" id="IPR025483">
    <property type="entry name" value="Lipase_euk"/>
</dbReference>
<dbReference type="FunFam" id="3.40.50.1820:FF:000179">
    <property type="entry name" value="Lipase"/>
    <property type="match status" value="1"/>
</dbReference>
<protein>
    <recommendedName>
        <fullName evidence="2">Lipase</fullName>
    </recommendedName>
</protein>
<feature type="signal peptide" evidence="4">
    <location>
        <begin position="1"/>
        <end position="20"/>
    </location>
</feature>
<feature type="chain" id="PRO_5009325635" description="Lipase" evidence="4">
    <location>
        <begin position="21"/>
        <end position="412"/>
    </location>
</feature>
<feature type="domain" description="Partial AB-hydrolase lipase" evidence="5">
    <location>
        <begin position="25"/>
        <end position="87"/>
    </location>
</feature>
<dbReference type="VEuPathDB" id="VectorBase:SCAU002077"/>
<evidence type="ECO:0000313" key="6">
    <source>
        <dbReference type="EnsemblMetazoa" id="SCAU002077-PA"/>
    </source>
</evidence>
<proteinExistence type="inferred from homology"/>
<dbReference type="PANTHER" id="PTHR11005">
    <property type="entry name" value="LYSOSOMAL ACID LIPASE-RELATED"/>
    <property type="match status" value="1"/>
</dbReference>
<feature type="active site" description="Nucleophile" evidence="3">
    <location>
        <position position="164"/>
    </location>
</feature>
<dbReference type="KEGG" id="scac:106094979"/>
<evidence type="ECO:0000313" key="7">
    <source>
        <dbReference type="Proteomes" id="UP000095300"/>
    </source>
</evidence>
<dbReference type="InterPro" id="IPR006693">
    <property type="entry name" value="AB_hydrolase_lipase"/>
</dbReference>
<dbReference type="Proteomes" id="UP000095300">
    <property type="component" value="Unassembled WGS sequence"/>
</dbReference>
<dbReference type="Pfam" id="PF04083">
    <property type="entry name" value="Abhydro_lipase"/>
    <property type="match status" value="1"/>
</dbReference>
<dbReference type="OrthoDB" id="9974421at2759"/>
<evidence type="ECO:0000259" key="5">
    <source>
        <dbReference type="Pfam" id="PF04083"/>
    </source>
</evidence>
<dbReference type="AlphaFoldDB" id="A0A1I8NU82"/>
<keyword evidence="7" id="KW-1185">Reference proteome</keyword>